<feature type="compositionally biased region" description="Acidic residues" evidence="4">
    <location>
        <begin position="820"/>
        <end position="829"/>
    </location>
</feature>
<keyword evidence="3" id="KW-0998">Cell outer membrane</keyword>
<protein>
    <submittedName>
        <fullName evidence="8">TonB-dependent receptor</fullName>
    </submittedName>
</protein>
<accession>A0AA42C9N6</accession>
<dbReference type="Pfam" id="PF14905">
    <property type="entry name" value="OMP_b-brl_3"/>
    <property type="match status" value="1"/>
</dbReference>
<evidence type="ECO:0000256" key="3">
    <source>
        <dbReference type="ARBA" id="ARBA00023237"/>
    </source>
</evidence>
<reference evidence="8" key="1">
    <citation type="submission" date="2022-10" db="EMBL/GenBank/DDBJ databases">
        <title>Gaoshiqiia sediminis gen. nov., sp. nov., isolated from coastal sediment.</title>
        <authorList>
            <person name="Yu W.X."/>
            <person name="Mu D.S."/>
            <person name="Du J.Z."/>
            <person name="Liang Y.Q."/>
        </authorList>
    </citation>
    <scope>NUCLEOTIDE SEQUENCE</scope>
    <source>
        <strain evidence="8">A06</strain>
    </source>
</reference>
<gene>
    <name evidence="8" type="ORF">N2K84_15930</name>
</gene>
<keyword evidence="5" id="KW-0732">Signal</keyword>
<dbReference type="EMBL" id="JAPAAF010000031">
    <property type="protein sequence ID" value="MCW0484231.1"/>
    <property type="molecule type" value="Genomic_DNA"/>
</dbReference>
<proteinExistence type="predicted"/>
<dbReference type="Gene3D" id="2.40.170.20">
    <property type="entry name" value="TonB-dependent receptor, beta-barrel domain"/>
    <property type="match status" value="1"/>
</dbReference>
<dbReference type="RefSeq" id="WP_282592824.1">
    <property type="nucleotide sequence ID" value="NZ_JAPAAF010000031.1"/>
</dbReference>
<evidence type="ECO:0000256" key="2">
    <source>
        <dbReference type="ARBA" id="ARBA00023136"/>
    </source>
</evidence>
<evidence type="ECO:0000256" key="5">
    <source>
        <dbReference type="SAM" id="SignalP"/>
    </source>
</evidence>
<dbReference type="Gene3D" id="2.170.130.10">
    <property type="entry name" value="TonB-dependent receptor, plug domain"/>
    <property type="match status" value="1"/>
</dbReference>
<evidence type="ECO:0000313" key="8">
    <source>
        <dbReference type="EMBL" id="MCW0484231.1"/>
    </source>
</evidence>
<sequence length="829" mass="93209">MKDFLKRKGKVLFMFLFLAGLQAMGQTSGPKVTETASLPVQSVIKGKVVENGTNQAMEYANISIFSSRDSSLITGGITDVNGEFRIGNLVPGTFYVEANFIGFNKTRINNVRITPNNRQIELGVIELEPATEEIGAVEVVADRARVEYKIDKKIINVAQDINAAGGTAVDVLENTPSIQVDIEGNVTLRGSSSFTVFIDGRPSVLSGSDALQQIPASALETIEIITNPSVKYDPDGNAGIINLVMKKNILSGFNGVVNTMIGTGDKRRIDLTVNHKTKKRNLSFGIDNNHQQFSGENESTRETFLNDNTEYLIMKGDRSFTRKGFGVKGGVDFYLSDKTTLGFMANAGQYNSSSLSNGLTHHYTVPLTLDEYTVNTESSERKNDYVSGNINFLHKYNEDGSHKLEGLFNYRYRNGDDVEFQSEIVADANFQPTDIYDLQIRTTEGEESNDYRMKLDYTRSVGPDGKLEAGWQSRLDRETEDYLFEDFDPETQQWVNNSNFSSRMDFKRDIHSVYSTFSNKMGPVEYMAGLRGEYTDREIQHAMATESYKLDRFDLFPSLHLSYELFDKSQLMTSYSRRINRPGGRDLDPFPSYMNQYSIRIGNPALEPEYTDSFDLSYMKRFGRSFISLEGFYRVTNNLITRLNQLGDDGILYMTSDNLNSDSSLGGELMANLNLTEWLLLNTSVSVYNYKLDGEVLGQSVNRESTNVDGRLNGTIKFSDNSRMQLMGMYRGPSVSAQGDNKGMFFSNISYRQDFMNKKLTATLSLRDAFGSAKHEGSSSGTNFNSTYKFKREPRVFTLTLSYKINNYKMDRSDSSSDTNEMDFEEGGF</sequence>
<dbReference type="InterPro" id="IPR036942">
    <property type="entry name" value="Beta-barrel_TonB_sf"/>
</dbReference>
<dbReference type="Pfam" id="PF07715">
    <property type="entry name" value="Plug"/>
    <property type="match status" value="1"/>
</dbReference>
<feature type="domain" description="TonB-dependent receptor plug" evidence="6">
    <location>
        <begin position="159"/>
        <end position="239"/>
    </location>
</feature>
<name>A0AA42C9N6_9BACT</name>
<keyword evidence="8" id="KW-0675">Receptor</keyword>
<dbReference type="InterPro" id="IPR037066">
    <property type="entry name" value="Plug_dom_sf"/>
</dbReference>
<dbReference type="SUPFAM" id="SSF49464">
    <property type="entry name" value="Carboxypeptidase regulatory domain-like"/>
    <property type="match status" value="1"/>
</dbReference>
<dbReference type="PANTHER" id="PTHR40980:SF4">
    <property type="entry name" value="TONB-DEPENDENT RECEPTOR-LIKE BETA-BARREL DOMAIN-CONTAINING PROTEIN"/>
    <property type="match status" value="1"/>
</dbReference>
<evidence type="ECO:0000259" key="7">
    <source>
        <dbReference type="Pfam" id="PF14905"/>
    </source>
</evidence>
<feature type="chain" id="PRO_5041252939" evidence="5">
    <location>
        <begin position="26"/>
        <end position="829"/>
    </location>
</feature>
<dbReference type="PANTHER" id="PTHR40980">
    <property type="entry name" value="PLUG DOMAIN-CONTAINING PROTEIN"/>
    <property type="match status" value="1"/>
</dbReference>
<feature type="region of interest" description="Disordered" evidence="4">
    <location>
        <begin position="810"/>
        <end position="829"/>
    </location>
</feature>
<feature type="domain" description="Outer membrane protein beta-barrel" evidence="7">
    <location>
        <begin position="394"/>
        <end position="803"/>
    </location>
</feature>
<dbReference type="SUPFAM" id="SSF56935">
    <property type="entry name" value="Porins"/>
    <property type="match status" value="1"/>
</dbReference>
<evidence type="ECO:0000256" key="4">
    <source>
        <dbReference type="SAM" id="MobiDB-lite"/>
    </source>
</evidence>
<dbReference type="InterPro" id="IPR008969">
    <property type="entry name" value="CarboxyPept-like_regulatory"/>
</dbReference>
<dbReference type="Pfam" id="PF13620">
    <property type="entry name" value="CarboxypepD_reg"/>
    <property type="match status" value="1"/>
</dbReference>
<evidence type="ECO:0000259" key="6">
    <source>
        <dbReference type="Pfam" id="PF07715"/>
    </source>
</evidence>
<comment type="caution">
    <text evidence="8">The sequence shown here is derived from an EMBL/GenBank/DDBJ whole genome shotgun (WGS) entry which is preliminary data.</text>
</comment>
<dbReference type="InterPro" id="IPR012910">
    <property type="entry name" value="Plug_dom"/>
</dbReference>
<dbReference type="Gene3D" id="2.60.40.1120">
    <property type="entry name" value="Carboxypeptidase-like, regulatory domain"/>
    <property type="match status" value="1"/>
</dbReference>
<keyword evidence="9" id="KW-1185">Reference proteome</keyword>
<organism evidence="8 9">
    <name type="scientific">Gaoshiqia sediminis</name>
    <dbReference type="NCBI Taxonomy" id="2986998"/>
    <lineage>
        <taxon>Bacteria</taxon>
        <taxon>Pseudomonadati</taxon>
        <taxon>Bacteroidota</taxon>
        <taxon>Bacteroidia</taxon>
        <taxon>Marinilabiliales</taxon>
        <taxon>Prolixibacteraceae</taxon>
        <taxon>Gaoshiqia</taxon>
    </lineage>
</organism>
<evidence type="ECO:0000256" key="1">
    <source>
        <dbReference type="ARBA" id="ARBA00004442"/>
    </source>
</evidence>
<dbReference type="Proteomes" id="UP001163821">
    <property type="component" value="Unassembled WGS sequence"/>
</dbReference>
<dbReference type="AlphaFoldDB" id="A0AA42C9N6"/>
<feature type="signal peptide" evidence="5">
    <location>
        <begin position="1"/>
        <end position="25"/>
    </location>
</feature>
<evidence type="ECO:0000313" key="9">
    <source>
        <dbReference type="Proteomes" id="UP001163821"/>
    </source>
</evidence>
<dbReference type="GO" id="GO:0009279">
    <property type="term" value="C:cell outer membrane"/>
    <property type="evidence" value="ECO:0007669"/>
    <property type="project" value="UniProtKB-SubCell"/>
</dbReference>
<keyword evidence="2" id="KW-0472">Membrane</keyword>
<dbReference type="InterPro" id="IPR041700">
    <property type="entry name" value="OMP_b-brl_3"/>
</dbReference>
<comment type="subcellular location">
    <subcellularLocation>
        <location evidence="1">Cell outer membrane</location>
    </subcellularLocation>
</comment>